<keyword evidence="16" id="KW-1185">Reference proteome</keyword>
<comment type="subcellular location">
    <subcellularLocation>
        <location evidence="12">Cytoplasm</location>
    </subcellularLocation>
    <text evidence="12">Associates with ribosomes and polysomes.</text>
</comment>
<evidence type="ECO:0000256" key="13">
    <source>
        <dbReference type="SAM" id="Coils"/>
    </source>
</evidence>
<dbReference type="Pfam" id="PF12848">
    <property type="entry name" value="ABC_tran_Xtn"/>
    <property type="match status" value="1"/>
</dbReference>
<evidence type="ECO:0000256" key="4">
    <source>
        <dbReference type="ARBA" id="ARBA00022730"/>
    </source>
</evidence>
<dbReference type="GO" id="GO:0043022">
    <property type="term" value="F:ribosome binding"/>
    <property type="evidence" value="ECO:0007669"/>
    <property type="project" value="UniProtKB-UniRule"/>
</dbReference>
<evidence type="ECO:0000256" key="7">
    <source>
        <dbReference type="ARBA" id="ARBA00022801"/>
    </source>
</evidence>
<dbReference type="GO" id="GO:0016887">
    <property type="term" value="F:ATP hydrolysis activity"/>
    <property type="evidence" value="ECO:0007669"/>
    <property type="project" value="UniProtKB-UniRule"/>
</dbReference>
<evidence type="ECO:0000256" key="10">
    <source>
        <dbReference type="ARBA" id="ARBA00022884"/>
    </source>
</evidence>
<keyword evidence="2 12" id="KW-0963">Cytoplasm</keyword>
<dbReference type="GO" id="GO:0005737">
    <property type="term" value="C:cytoplasm"/>
    <property type="evidence" value="ECO:0007669"/>
    <property type="project" value="UniProtKB-SubCell"/>
</dbReference>
<dbReference type="InterPro" id="IPR003593">
    <property type="entry name" value="AAA+_ATPase"/>
</dbReference>
<evidence type="ECO:0000256" key="1">
    <source>
        <dbReference type="ARBA" id="ARBA00005868"/>
    </source>
</evidence>
<protein>
    <recommendedName>
        <fullName evidence="12">Energy-dependent translational throttle protein EttA</fullName>
        <ecNumber evidence="12">3.6.1.-</ecNumber>
    </recommendedName>
    <alternativeName>
        <fullName evidence="12">Translational regulatory factor EttA</fullName>
    </alternativeName>
</protein>
<feature type="domain" description="ABC transporter" evidence="14">
    <location>
        <begin position="324"/>
        <end position="541"/>
    </location>
</feature>
<dbReference type="NCBIfam" id="TIGR03719">
    <property type="entry name" value="ABC_ABC_ChvD"/>
    <property type="match status" value="1"/>
</dbReference>
<dbReference type="STRING" id="966.BTA35_0209845"/>
<dbReference type="EMBL" id="MTSD02000003">
    <property type="protein sequence ID" value="OOV87271.1"/>
    <property type="molecule type" value="Genomic_DNA"/>
</dbReference>
<keyword evidence="9 12" id="KW-0810">Translation regulation</keyword>
<dbReference type="CDD" id="cd03221">
    <property type="entry name" value="ABCF_EF-3"/>
    <property type="match status" value="2"/>
</dbReference>
<feature type="region of interest" description="PtIM" evidence="12">
    <location>
        <begin position="242"/>
        <end position="322"/>
    </location>
</feature>
<evidence type="ECO:0000313" key="16">
    <source>
        <dbReference type="Proteomes" id="UP000190064"/>
    </source>
</evidence>
<dbReference type="SMART" id="SM00382">
    <property type="entry name" value="AAA"/>
    <property type="match status" value="2"/>
</dbReference>
<dbReference type="InterPro" id="IPR003439">
    <property type="entry name" value="ABC_transporter-like_ATP-bd"/>
</dbReference>
<dbReference type="GO" id="GO:0045900">
    <property type="term" value="P:negative regulation of translational elongation"/>
    <property type="evidence" value="ECO:0007669"/>
    <property type="project" value="UniProtKB-UniRule"/>
</dbReference>
<feature type="coiled-coil region" evidence="13">
    <location>
        <begin position="83"/>
        <end position="110"/>
    </location>
</feature>
<dbReference type="PANTHER" id="PTHR43858">
    <property type="entry name" value="ENERGY-DEPENDENT TRANSLATIONAL THROTTLE PROTEIN ETTA"/>
    <property type="match status" value="1"/>
</dbReference>
<dbReference type="FunFam" id="3.40.50.300:FF:000011">
    <property type="entry name" value="Putative ABC transporter ATP-binding component"/>
    <property type="match status" value="1"/>
</dbReference>
<evidence type="ECO:0000256" key="3">
    <source>
        <dbReference type="ARBA" id="ARBA00022555"/>
    </source>
</evidence>
<dbReference type="GO" id="GO:0000049">
    <property type="term" value="F:tRNA binding"/>
    <property type="evidence" value="ECO:0007669"/>
    <property type="project" value="UniProtKB-UniRule"/>
</dbReference>
<keyword evidence="10 12" id="KW-0694">RNA-binding</keyword>
<evidence type="ECO:0000256" key="6">
    <source>
        <dbReference type="ARBA" id="ARBA00022741"/>
    </source>
</evidence>
<comment type="domain">
    <text evidence="12">The arm domain is inserted in the first ABC transporter domain. Probably contacts ribosomal protein L1.</text>
</comment>
<dbReference type="RefSeq" id="WP_078319630.1">
    <property type="nucleotide sequence ID" value="NZ_FXTS01000003.1"/>
</dbReference>
<dbReference type="Proteomes" id="UP000190064">
    <property type="component" value="Unassembled WGS sequence"/>
</dbReference>
<dbReference type="NCBIfam" id="NF008775">
    <property type="entry name" value="PRK11819.1"/>
    <property type="match status" value="1"/>
</dbReference>
<evidence type="ECO:0000313" key="15">
    <source>
        <dbReference type="EMBL" id="OOV87271.1"/>
    </source>
</evidence>
<name>A0A1T1HBQ2_OCELI</name>
<dbReference type="PANTHER" id="PTHR43858:SF1">
    <property type="entry name" value="ABC TRANSPORTER-RELATED PROTEIN"/>
    <property type="match status" value="1"/>
</dbReference>
<dbReference type="GO" id="GO:0019843">
    <property type="term" value="F:rRNA binding"/>
    <property type="evidence" value="ECO:0007669"/>
    <property type="project" value="UniProtKB-UniRule"/>
</dbReference>
<evidence type="ECO:0000256" key="5">
    <source>
        <dbReference type="ARBA" id="ARBA00022737"/>
    </source>
</evidence>
<gene>
    <name evidence="12" type="primary">ettA</name>
    <name evidence="15" type="ORF">BTA35_0209845</name>
</gene>
<reference evidence="15" key="1">
    <citation type="submission" date="2017-02" db="EMBL/GenBank/DDBJ databases">
        <title>Draft Genome Sequence of the Salt Water Bacterium Oceanospirillum linum ATCC 11336.</title>
        <authorList>
            <person name="Trachtenberg A.M."/>
            <person name="Carney J.G."/>
            <person name="Linnane J.D."/>
            <person name="Rheaume B.A."/>
            <person name="Pitts N.L."/>
            <person name="Mykles D.L."/>
            <person name="Maclea K.S."/>
        </authorList>
    </citation>
    <scope>NUCLEOTIDE SEQUENCE [LARGE SCALE GENOMIC DNA]</scope>
    <source>
        <strain evidence="15">ATCC 11336</strain>
    </source>
</reference>
<dbReference type="FunFam" id="3.40.50.300:FF:000183">
    <property type="entry name" value="ABC transporter ATP-binding protein yjjK"/>
    <property type="match status" value="1"/>
</dbReference>
<dbReference type="HAMAP" id="MF_00847">
    <property type="entry name" value="EttA"/>
    <property type="match status" value="1"/>
</dbReference>
<evidence type="ECO:0000256" key="11">
    <source>
        <dbReference type="ARBA" id="ARBA00022917"/>
    </source>
</evidence>
<keyword evidence="4 12" id="KW-0699">rRNA-binding</keyword>
<evidence type="ECO:0000256" key="2">
    <source>
        <dbReference type="ARBA" id="ARBA00022490"/>
    </source>
</evidence>
<evidence type="ECO:0000259" key="14">
    <source>
        <dbReference type="PROSITE" id="PS50893"/>
    </source>
</evidence>
<keyword evidence="7 12" id="KW-0378">Hydrolase</keyword>
<dbReference type="GO" id="GO:0005524">
    <property type="term" value="F:ATP binding"/>
    <property type="evidence" value="ECO:0007669"/>
    <property type="project" value="UniProtKB-UniRule"/>
</dbReference>
<dbReference type="SUPFAM" id="SSF52540">
    <property type="entry name" value="P-loop containing nucleoside triphosphate hydrolases"/>
    <property type="match status" value="2"/>
</dbReference>
<feature type="domain" description="ABC transporter" evidence="14">
    <location>
        <begin position="6"/>
        <end position="259"/>
    </location>
</feature>
<proteinExistence type="inferred from homology"/>
<sequence length="553" mass="61616">MAQFVYTMNRVGKVVPPKREILKDISLSFFPGAKIGVLGLNGAGKSTLLRIMAGVDTEYNGEARAQPGINVGYLPQEPELDNSKNVREVVEEALSEIKDAQVQLDAVYAAYAEPDADFDKLAAEQARLENIIEASDAHNLERKLEVAAEALRLPDWEANVANLSGGERRRVALCRLLLSSPDMLLLDEPTNHLDAESVAWLERFLHEYSGTVVAITHDRYFLDNVAGWILELDRGHGIPWEGNYSSWLEQKEARLEQEAKQEVSRQKSMKSELEWVRSNAKGRHAKSKARLARFEEMQSQEFQSRNETNEIYIPPGPRLGDKVVNFEGVTKAFGDKLLIDDLSFSVPQGAIVGIVGGNGAGKSTLFKMIAGEEQPDSGTVVIGETVKLAFVNQSRENLDGSKTVWEALSDGQDILTIGGYQVPSRAYAGRFNFKGNDQQKFVKDLSGGERGRLHLAQTLKQGANVLLLDEPSNDLDIETLRALEEALLNFPGCAFVISHDRWFLDRIATHILAYEGESKVEFFTGNYTEYEADYHKRVGTDVPKRVKYKRIDA</sequence>
<comment type="function">
    <text evidence="12">A translation factor that gates the progression of the 70S ribosomal initiation complex (IC, containing tRNA(fMet) in the P-site) into the translation elongation cycle by using a mechanism sensitive to the ATP/ADP ratio. Binds to the 70S ribosome E-site where it modulates the state of the translating ribosome during subunit translocation. ATP hydrolysis probably frees it from the ribosome, which can enter the elongation phase.</text>
</comment>
<keyword evidence="3 12" id="KW-0820">tRNA-binding</keyword>
<comment type="subunit">
    <text evidence="12">Monomer. Probably contacts ribosomal proteins L1, L5, L33 and S7, the 16S and 23S rRNA and the P-site containing tRNA(fMet).</text>
</comment>
<dbReference type="InterPro" id="IPR032781">
    <property type="entry name" value="ABC_tran_Xtn"/>
</dbReference>
<evidence type="ECO:0000256" key="12">
    <source>
        <dbReference type="HAMAP-Rule" id="MF_00847"/>
    </source>
</evidence>
<keyword evidence="6 12" id="KW-0547">Nucleotide-binding</keyword>
<comment type="similarity">
    <text evidence="1 12">Belongs to the ABC transporter superfamily. ABCF family. Translational throttle EttA subfamily.</text>
</comment>
<feature type="region of interest" description="Arm" evidence="12">
    <location>
        <begin position="95"/>
        <end position="139"/>
    </location>
</feature>
<evidence type="ECO:0000256" key="9">
    <source>
        <dbReference type="ARBA" id="ARBA00022845"/>
    </source>
</evidence>
<keyword evidence="8 12" id="KW-0067">ATP-binding</keyword>
<dbReference type="GO" id="GO:0006412">
    <property type="term" value="P:translation"/>
    <property type="evidence" value="ECO:0007669"/>
    <property type="project" value="UniProtKB-KW"/>
</dbReference>
<dbReference type="Gene3D" id="3.40.50.300">
    <property type="entry name" value="P-loop containing nucleotide triphosphate hydrolases"/>
    <property type="match status" value="2"/>
</dbReference>
<comment type="catalytic activity">
    <reaction evidence="12">
        <text>ATP + H2O = ADP + phosphate + H(+)</text>
        <dbReference type="Rhea" id="RHEA:13065"/>
        <dbReference type="ChEBI" id="CHEBI:15377"/>
        <dbReference type="ChEBI" id="CHEBI:15378"/>
        <dbReference type="ChEBI" id="CHEBI:30616"/>
        <dbReference type="ChEBI" id="CHEBI:43474"/>
        <dbReference type="ChEBI" id="CHEBI:456216"/>
    </reaction>
</comment>
<evidence type="ECO:0000256" key="8">
    <source>
        <dbReference type="ARBA" id="ARBA00022840"/>
    </source>
</evidence>
<organism evidence="15 16">
    <name type="scientific">Oceanospirillum linum</name>
    <dbReference type="NCBI Taxonomy" id="966"/>
    <lineage>
        <taxon>Bacteria</taxon>
        <taxon>Pseudomonadati</taxon>
        <taxon>Pseudomonadota</taxon>
        <taxon>Gammaproteobacteria</taxon>
        <taxon>Oceanospirillales</taxon>
        <taxon>Oceanospirillaceae</taxon>
        <taxon>Oceanospirillum</taxon>
    </lineage>
</organism>
<comment type="domain">
    <text evidence="12">The P-site tRNA interaction motif (PtIM domain) probably interacts with the P-site tRNA(fMet) as well as the 23S rRNA.</text>
</comment>
<dbReference type="InterPro" id="IPR022374">
    <property type="entry name" value="EttA"/>
</dbReference>
<keyword evidence="11 12" id="KW-0648">Protein biosynthesis</keyword>
<dbReference type="InterPro" id="IPR027417">
    <property type="entry name" value="P-loop_NTPase"/>
</dbReference>
<feature type="binding site" evidence="12">
    <location>
        <begin position="356"/>
        <end position="363"/>
    </location>
    <ligand>
        <name>ATP</name>
        <dbReference type="ChEBI" id="CHEBI:30616"/>
        <label>2</label>
    </ligand>
</feature>
<dbReference type="PROSITE" id="PS50893">
    <property type="entry name" value="ABC_TRANSPORTER_2"/>
    <property type="match status" value="2"/>
</dbReference>
<dbReference type="AlphaFoldDB" id="A0A1T1HBQ2"/>
<dbReference type="InterPro" id="IPR017871">
    <property type="entry name" value="ABC_transporter-like_CS"/>
</dbReference>
<dbReference type="EC" id="3.6.1.-" evidence="12"/>
<keyword evidence="5 12" id="KW-0677">Repeat</keyword>
<dbReference type="PROSITE" id="PS00211">
    <property type="entry name" value="ABC_TRANSPORTER_1"/>
    <property type="match status" value="1"/>
</dbReference>
<dbReference type="Pfam" id="PF00005">
    <property type="entry name" value="ABC_tran"/>
    <property type="match status" value="2"/>
</dbReference>
<accession>A0A1T1HBQ2</accession>
<feature type="binding site" evidence="12">
    <location>
        <begin position="39"/>
        <end position="46"/>
    </location>
    <ligand>
        <name>ATP</name>
        <dbReference type="ChEBI" id="CHEBI:30616"/>
        <label>1</label>
    </ligand>
</feature>
<keyword evidence="13" id="KW-0175">Coiled coil</keyword>
<comment type="caution">
    <text evidence="15">The sequence shown here is derived from an EMBL/GenBank/DDBJ whole genome shotgun (WGS) entry which is preliminary data.</text>
</comment>